<comment type="caution">
    <text evidence="7">The sequence shown here is derived from an EMBL/GenBank/DDBJ whole genome shotgun (WGS) entry which is preliminary data.</text>
</comment>
<comment type="subcellular location">
    <subcellularLocation>
        <location evidence="1">Membrane</location>
        <topology evidence="1">Single-pass membrane protein</topology>
    </subcellularLocation>
</comment>
<evidence type="ECO:0000256" key="5">
    <source>
        <dbReference type="SAM" id="MobiDB-lite"/>
    </source>
</evidence>
<dbReference type="InterPro" id="IPR051694">
    <property type="entry name" value="Immunoregulatory_rcpt-like"/>
</dbReference>
<keyword evidence="2" id="KW-0812">Transmembrane</keyword>
<accession>A0AAN6JHY3</accession>
<feature type="region of interest" description="Disordered" evidence="5">
    <location>
        <begin position="94"/>
        <end position="118"/>
    </location>
</feature>
<feature type="signal peptide" evidence="6">
    <location>
        <begin position="1"/>
        <end position="23"/>
    </location>
</feature>
<evidence type="ECO:0000313" key="7">
    <source>
        <dbReference type="EMBL" id="KAK0523408.1"/>
    </source>
</evidence>
<evidence type="ECO:0000256" key="2">
    <source>
        <dbReference type="ARBA" id="ARBA00022692"/>
    </source>
</evidence>
<dbReference type="PANTHER" id="PTHR15549">
    <property type="entry name" value="PAIRED IMMUNOGLOBULIN-LIKE TYPE 2 RECEPTOR"/>
    <property type="match status" value="1"/>
</dbReference>
<evidence type="ECO:0000313" key="8">
    <source>
        <dbReference type="Proteomes" id="UP001176521"/>
    </source>
</evidence>
<keyword evidence="6" id="KW-0732">Signal</keyword>
<keyword evidence="4" id="KW-0472">Membrane</keyword>
<evidence type="ECO:0008006" key="9">
    <source>
        <dbReference type="Google" id="ProtNLM"/>
    </source>
</evidence>
<evidence type="ECO:0000256" key="6">
    <source>
        <dbReference type="SAM" id="SignalP"/>
    </source>
</evidence>
<proteinExistence type="predicted"/>
<dbReference type="GO" id="GO:0016020">
    <property type="term" value="C:membrane"/>
    <property type="evidence" value="ECO:0007669"/>
    <property type="project" value="UniProtKB-SubCell"/>
</dbReference>
<feature type="compositionally biased region" description="Polar residues" evidence="5">
    <location>
        <begin position="733"/>
        <end position="749"/>
    </location>
</feature>
<dbReference type="GO" id="GO:0071944">
    <property type="term" value="C:cell periphery"/>
    <property type="evidence" value="ECO:0007669"/>
    <property type="project" value="UniProtKB-ARBA"/>
</dbReference>
<evidence type="ECO:0000256" key="4">
    <source>
        <dbReference type="ARBA" id="ARBA00023136"/>
    </source>
</evidence>
<keyword evidence="8" id="KW-1185">Reference proteome</keyword>
<evidence type="ECO:0000256" key="3">
    <source>
        <dbReference type="ARBA" id="ARBA00022989"/>
    </source>
</evidence>
<evidence type="ECO:0000256" key="1">
    <source>
        <dbReference type="ARBA" id="ARBA00004167"/>
    </source>
</evidence>
<feature type="compositionally biased region" description="Low complexity" evidence="5">
    <location>
        <begin position="224"/>
        <end position="233"/>
    </location>
</feature>
<protein>
    <recommendedName>
        <fullName evidence="9">Mid2 domain-containing protein</fullName>
    </recommendedName>
</protein>
<dbReference type="EMBL" id="JAPDMQ010000516">
    <property type="protein sequence ID" value="KAK0523408.1"/>
    <property type="molecule type" value="Genomic_DNA"/>
</dbReference>
<feature type="compositionally biased region" description="Low complexity" evidence="5">
    <location>
        <begin position="750"/>
        <end position="764"/>
    </location>
</feature>
<sequence length="801" mass="82031">MQLKTSVTLFGLTCLYAASSTAAVAATAAAAVPALDPRQYYTSGDGAAGAIQVYSPTKTLTTCAATTLLWQWTGDASIADTVSIYIQNVDTSTSRRDLNERSEEEEAKERRQASLAGRMNKVRRNGSFSSSSAHHHIIQTRAGARLLASGVSLVGENWVWSSVDVSPGLYRYFVVMQGTTIYGSSTIFPVLLGSDTSCLGGGVASSSSTTSQPMTWGLAPTPSPAATTTTTALVSTSTTPASLTTASSASTSAVATPASSSTANSGVGNFTTSQSVSGDSSGTGGVHGGVIAAVVILPLAALIAIGMGVFHILKKRKEEQDGSFIRTVPSSDALNGTGGASGGAAGWANRFLARTPSRGDMYGDETEAEAEKTGDNRASVFSDIYGGMGDTLVGDGMAAMSVSHRKMPSGDSMGRPSMADISLADAPYVHCQSITTGGRPSMTSLRSLPLSAPMPLIVEDRPTGRSYDLPRAMAAYASQTVLSPTESERAFTTGGWTQYANVGAADAAGAQPLTRAEVDTIAGSSTAAAAACGGLPPRPMPVLSRLSTIPGSVISDAQQSSADDGLSPTLMSAAEQEMPYPDTPRPYSVKNLDGVTSAGSDVSHRRPSLAAGIGLPVSSSVIGKHQRQTSAGQTFPPRSASSMSGKYPGEQGAASAYASVQRSASNGSTFAVRRKPVPAALPTAVPAPAAEVTKEAVATPASPSPFADENAVVVPGTPSSAMSFPATPRNPDAPQQNQFPETPNLTEMLTDSATSTPTAASAASQKDGAPQEAEGAAPVMDKKQYKLSVDLDVDPLRFSNF</sequence>
<feature type="region of interest" description="Disordered" evidence="5">
    <location>
        <begin position="202"/>
        <end position="233"/>
    </location>
</feature>
<reference evidence="7" key="1">
    <citation type="journal article" date="2023" name="PhytoFront">
        <title>Draft Genome Resources of Seven Strains of Tilletia horrida, Causal Agent of Kernel Smut of Rice.</title>
        <authorList>
            <person name="Khanal S."/>
            <person name="Antony Babu S."/>
            <person name="Zhou X.G."/>
        </authorList>
    </citation>
    <scope>NUCLEOTIDE SEQUENCE</scope>
    <source>
        <strain evidence="7">TX3</strain>
    </source>
</reference>
<feature type="region of interest" description="Disordered" evidence="5">
    <location>
        <begin position="620"/>
        <end position="650"/>
    </location>
</feature>
<dbReference type="PANTHER" id="PTHR15549:SF26">
    <property type="entry name" value="AXIAL BUDDING PATTERN PROTEIN 2-RELATED"/>
    <property type="match status" value="1"/>
</dbReference>
<keyword evidence="3" id="KW-1133">Transmembrane helix</keyword>
<gene>
    <name evidence="7" type="ORF">OC842_006156</name>
</gene>
<dbReference type="Proteomes" id="UP001176521">
    <property type="component" value="Unassembled WGS sequence"/>
</dbReference>
<feature type="compositionally biased region" description="Basic and acidic residues" evidence="5">
    <location>
        <begin position="94"/>
        <end position="112"/>
    </location>
</feature>
<name>A0AAN6JHY3_9BASI</name>
<feature type="chain" id="PRO_5042875510" description="Mid2 domain-containing protein" evidence="6">
    <location>
        <begin position="24"/>
        <end position="801"/>
    </location>
</feature>
<feature type="region of interest" description="Disordered" evidence="5">
    <location>
        <begin position="577"/>
        <end position="607"/>
    </location>
</feature>
<organism evidence="7 8">
    <name type="scientific">Tilletia horrida</name>
    <dbReference type="NCBI Taxonomy" id="155126"/>
    <lineage>
        <taxon>Eukaryota</taxon>
        <taxon>Fungi</taxon>
        <taxon>Dikarya</taxon>
        <taxon>Basidiomycota</taxon>
        <taxon>Ustilaginomycotina</taxon>
        <taxon>Exobasidiomycetes</taxon>
        <taxon>Tilletiales</taxon>
        <taxon>Tilletiaceae</taxon>
        <taxon>Tilletia</taxon>
    </lineage>
</organism>
<dbReference type="AlphaFoldDB" id="A0AAN6JHY3"/>
<feature type="region of interest" description="Disordered" evidence="5">
    <location>
        <begin position="699"/>
        <end position="786"/>
    </location>
</feature>